<reference evidence="1 2" key="1">
    <citation type="submission" date="2021-04" db="EMBL/GenBank/DDBJ databases">
        <authorList>
            <person name="Rodrigo-Torres L."/>
            <person name="Arahal R. D."/>
            <person name="Lucena T."/>
        </authorList>
    </citation>
    <scope>NUCLEOTIDE SEQUENCE [LARGE SCALE GENOMIC DNA]</scope>
    <source>
        <strain evidence="1 2">CECT 9623</strain>
    </source>
</reference>
<keyword evidence="2" id="KW-1185">Reference proteome</keyword>
<comment type="caution">
    <text evidence="1">The sequence shown here is derived from an EMBL/GenBank/DDBJ whole genome shotgun (WGS) entry which is preliminary data.</text>
</comment>
<dbReference type="EMBL" id="CAJRAU010000004">
    <property type="protein sequence ID" value="CAG5071318.1"/>
    <property type="molecule type" value="Genomic_DNA"/>
</dbReference>
<evidence type="ECO:0000313" key="2">
    <source>
        <dbReference type="Proteomes" id="UP000679725"/>
    </source>
</evidence>
<protein>
    <recommendedName>
        <fullName evidence="3">Crp/Fnr family transcriptional regulator</fullName>
    </recommendedName>
</protein>
<dbReference type="Proteomes" id="UP000679725">
    <property type="component" value="Unassembled WGS sequence"/>
</dbReference>
<sequence>MYPEFLSPIKGVLPISDQVFTQFSLRLKLLKVQKGQLLLSDEEICDKLWFVKAGLVRGYQLTDDGFGNSIESTEWFAKELDFIYSADSFINQVPAGECIEALECCTLIYITRTDLYQLYANHPEICCFGRIIAERSWQAHKELLRDMRLLSASQKLEAFRQRSKDLFNRVPQKHIASYLGISENYVSKLRAKR</sequence>
<evidence type="ECO:0000313" key="1">
    <source>
        <dbReference type="EMBL" id="CAG5071318.1"/>
    </source>
</evidence>
<dbReference type="InterPro" id="IPR018490">
    <property type="entry name" value="cNMP-bd_dom_sf"/>
</dbReference>
<gene>
    <name evidence="1" type="ORF">DYBT9623_03394</name>
</gene>
<evidence type="ECO:0008006" key="3">
    <source>
        <dbReference type="Google" id="ProtNLM"/>
    </source>
</evidence>
<dbReference type="InterPro" id="IPR014710">
    <property type="entry name" value="RmlC-like_jellyroll"/>
</dbReference>
<organism evidence="1 2">
    <name type="scientific">Dyadobacter linearis</name>
    <dbReference type="NCBI Taxonomy" id="2823330"/>
    <lineage>
        <taxon>Bacteria</taxon>
        <taxon>Pseudomonadati</taxon>
        <taxon>Bacteroidota</taxon>
        <taxon>Cytophagia</taxon>
        <taxon>Cytophagales</taxon>
        <taxon>Spirosomataceae</taxon>
        <taxon>Dyadobacter</taxon>
    </lineage>
</organism>
<name>A0ABN7RDM2_9BACT</name>
<dbReference type="SUPFAM" id="SSF51206">
    <property type="entry name" value="cAMP-binding domain-like"/>
    <property type="match status" value="1"/>
</dbReference>
<dbReference type="RefSeq" id="WP_215234701.1">
    <property type="nucleotide sequence ID" value="NZ_CAJRAU010000004.1"/>
</dbReference>
<dbReference type="InterPro" id="IPR000595">
    <property type="entry name" value="cNMP-bd_dom"/>
</dbReference>
<dbReference type="CDD" id="cd00038">
    <property type="entry name" value="CAP_ED"/>
    <property type="match status" value="1"/>
</dbReference>
<accession>A0ABN7RDM2</accession>
<proteinExistence type="predicted"/>
<dbReference type="Gene3D" id="2.60.120.10">
    <property type="entry name" value="Jelly Rolls"/>
    <property type="match status" value="1"/>
</dbReference>